<evidence type="ECO:0000313" key="2">
    <source>
        <dbReference type="EMBL" id="UQC87422.1"/>
    </source>
</evidence>
<dbReference type="AlphaFoldDB" id="A0A9Q8T353"/>
<accession>A0A9Q8T353</accession>
<feature type="region of interest" description="Disordered" evidence="1">
    <location>
        <begin position="204"/>
        <end position="228"/>
    </location>
</feature>
<evidence type="ECO:0000313" key="3">
    <source>
        <dbReference type="Proteomes" id="UP000830671"/>
    </source>
</evidence>
<name>A0A9Q8T353_9PEZI</name>
<sequence length="376" mass="41369">MGSGSGNHYQQEVLSGRADYVQTTESSTVTGRAWKGWAQIEYPASGKTEQKNRQKKTHSRDSMTANKVNLGEMTHTKKAMWTSQDPEASKQNCSMSIHDLLAAHSHRTFLERHSMCSATPSKTFNSFESKREKNILSGRDHWRSSQETGNCIKPSNGPDGHFTFHDAPAYCLRSLLSLAKPKSITLNGDASPKETSVFLQYDAHPGHTSHANSNARIQSNHPDASTKTTEYGYAGKTIKLTCFFVGRPLILYRKSCQSSLDGELTIILATSNKKKTKKADLTANPGLSSQPHRKPLPCRGAAPSPNSLILLGKNKVAGYLSVPGRQARRAQVGRLHYANRALAKRITKGGRTLPSKSESFPFSLVKYSILGMVENH</sequence>
<protein>
    <submittedName>
        <fullName evidence="2">Uncharacterized protein</fullName>
    </submittedName>
</protein>
<evidence type="ECO:0000256" key="1">
    <source>
        <dbReference type="SAM" id="MobiDB-lite"/>
    </source>
</evidence>
<proteinExistence type="predicted"/>
<dbReference type="EMBL" id="CP019478">
    <property type="protein sequence ID" value="UQC87422.1"/>
    <property type="molecule type" value="Genomic_DNA"/>
</dbReference>
<dbReference type="Proteomes" id="UP000830671">
    <property type="component" value="Chromosome 6"/>
</dbReference>
<dbReference type="GeneID" id="73346895"/>
<organism evidence="2 3">
    <name type="scientific">Colletotrichum lupini</name>
    <dbReference type="NCBI Taxonomy" id="145971"/>
    <lineage>
        <taxon>Eukaryota</taxon>
        <taxon>Fungi</taxon>
        <taxon>Dikarya</taxon>
        <taxon>Ascomycota</taxon>
        <taxon>Pezizomycotina</taxon>
        <taxon>Sordariomycetes</taxon>
        <taxon>Hypocreomycetidae</taxon>
        <taxon>Glomerellales</taxon>
        <taxon>Glomerellaceae</taxon>
        <taxon>Colletotrichum</taxon>
        <taxon>Colletotrichum acutatum species complex</taxon>
    </lineage>
</organism>
<feature type="region of interest" description="Disordered" evidence="1">
    <location>
        <begin position="275"/>
        <end position="298"/>
    </location>
</feature>
<feature type="compositionally biased region" description="Polar residues" evidence="1">
    <location>
        <begin position="209"/>
        <end position="228"/>
    </location>
</feature>
<dbReference type="KEGG" id="clup:CLUP02_12927"/>
<reference evidence="2" key="1">
    <citation type="journal article" date="2021" name="Mol. Plant Microbe Interact.">
        <title>Complete Genome Sequence of the Plant-Pathogenic Fungus Colletotrichum lupini.</title>
        <authorList>
            <person name="Baroncelli R."/>
            <person name="Pensec F."/>
            <person name="Da Lio D."/>
            <person name="Boufleur T."/>
            <person name="Vicente I."/>
            <person name="Sarrocco S."/>
            <person name="Picot A."/>
            <person name="Baraldi E."/>
            <person name="Sukno S."/>
            <person name="Thon M."/>
            <person name="Le Floch G."/>
        </authorList>
    </citation>
    <scope>NUCLEOTIDE SEQUENCE</scope>
    <source>
        <strain evidence="2">IMI 504893</strain>
    </source>
</reference>
<keyword evidence="3" id="KW-1185">Reference proteome</keyword>
<feature type="region of interest" description="Disordered" evidence="1">
    <location>
        <begin position="44"/>
        <end position="64"/>
    </location>
</feature>
<dbReference type="RefSeq" id="XP_049149031.1">
    <property type="nucleotide sequence ID" value="XM_049291885.1"/>
</dbReference>
<gene>
    <name evidence="2" type="ORF">CLUP02_12927</name>
</gene>